<organism evidence="1 2">
    <name type="scientific">Cichlidogyrus casuarinus</name>
    <dbReference type="NCBI Taxonomy" id="1844966"/>
    <lineage>
        <taxon>Eukaryota</taxon>
        <taxon>Metazoa</taxon>
        <taxon>Spiralia</taxon>
        <taxon>Lophotrochozoa</taxon>
        <taxon>Platyhelminthes</taxon>
        <taxon>Monogenea</taxon>
        <taxon>Monopisthocotylea</taxon>
        <taxon>Dactylogyridea</taxon>
        <taxon>Ancyrocephalidae</taxon>
        <taxon>Cichlidogyrus</taxon>
    </lineage>
</organism>
<proteinExistence type="predicted"/>
<sequence>MFPTRRYLAKEAFKFFAAGYSATPYHDRLVMGLNITMENVLDTQQVPSISQIDKLYKQFLQVTSYSLEDAREFAKENGHNFYVQIQAQDNYPFYANYHVWISTRGLDA</sequence>
<keyword evidence="2" id="KW-1185">Reference proteome</keyword>
<dbReference type="EMBL" id="JBJKFK010006845">
    <property type="protein sequence ID" value="KAL3307644.1"/>
    <property type="molecule type" value="Genomic_DNA"/>
</dbReference>
<accession>A0ABD2PK96</accession>
<gene>
    <name evidence="1" type="ORF">Ciccas_013837</name>
</gene>
<name>A0ABD2PK96_9PLAT</name>
<dbReference type="AlphaFoldDB" id="A0ABD2PK96"/>
<reference evidence="1 2" key="1">
    <citation type="submission" date="2024-11" db="EMBL/GenBank/DDBJ databases">
        <title>Adaptive evolution of stress response genes in parasites aligns with host niche diversity.</title>
        <authorList>
            <person name="Hahn C."/>
            <person name="Resl P."/>
        </authorList>
    </citation>
    <scope>NUCLEOTIDE SEQUENCE [LARGE SCALE GENOMIC DNA]</scope>
    <source>
        <strain evidence="1">EGGRZ-B1_66</strain>
        <tissue evidence="1">Body</tissue>
    </source>
</reference>
<evidence type="ECO:0000313" key="2">
    <source>
        <dbReference type="Proteomes" id="UP001626550"/>
    </source>
</evidence>
<dbReference type="Proteomes" id="UP001626550">
    <property type="component" value="Unassembled WGS sequence"/>
</dbReference>
<comment type="caution">
    <text evidence="1">The sequence shown here is derived from an EMBL/GenBank/DDBJ whole genome shotgun (WGS) entry which is preliminary data.</text>
</comment>
<evidence type="ECO:0000313" key="1">
    <source>
        <dbReference type="EMBL" id="KAL3307644.1"/>
    </source>
</evidence>
<protein>
    <submittedName>
        <fullName evidence="1">Uncharacterized protein</fullName>
    </submittedName>
</protein>